<dbReference type="PROSITE" id="PS01031">
    <property type="entry name" value="SHSP"/>
    <property type="match status" value="1"/>
</dbReference>
<reference evidence="3" key="1">
    <citation type="submission" date="2022-07" db="EMBL/GenBank/DDBJ databases">
        <title>Phylogenomic reconstructions and comparative analyses of Kickxellomycotina fungi.</title>
        <authorList>
            <person name="Reynolds N.K."/>
            <person name="Stajich J.E."/>
            <person name="Barry K."/>
            <person name="Grigoriev I.V."/>
            <person name="Crous P."/>
            <person name="Smith M.E."/>
        </authorList>
    </citation>
    <scope>NUCLEOTIDE SEQUENCE</scope>
    <source>
        <strain evidence="3">NRRL 3115</strain>
    </source>
</reference>
<evidence type="ECO:0000313" key="4">
    <source>
        <dbReference type="Proteomes" id="UP001151518"/>
    </source>
</evidence>
<dbReference type="InterPro" id="IPR002068">
    <property type="entry name" value="A-crystallin/Hsp20_dom"/>
</dbReference>
<dbReference type="EMBL" id="JANBTW010000006">
    <property type="protein sequence ID" value="KAJ2680264.1"/>
    <property type="molecule type" value="Genomic_DNA"/>
</dbReference>
<dbReference type="AlphaFoldDB" id="A0A9W8GBX1"/>
<organism evidence="3 4">
    <name type="scientific">Coemansia spiralis</name>
    <dbReference type="NCBI Taxonomy" id="417178"/>
    <lineage>
        <taxon>Eukaryota</taxon>
        <taxon>Fungi</taxon>
        <taxon>Fungi incertae sedis</taxon>
        <taxon>Zoopagomycota</taxon>
        <taxon>Kickxellomycotina</taxon>
        <taxon>Kickxellomycetes</taxon>
        <taxon>Kickxellales</taxon>
        <taxon>Kickxellaceae</taxon>
        <taxon>Coemansia</taxon>
    </lineage>
</organism>
<sequence>MSIQETIADGDKPNDRAMEKAGREMEALFDGFFSSIEGLRQNTALPENQNVDSTIASVSSNLWTPKITKHESESSITLVAHLPNVPSNQIRIDTDTPGRLKIYSESNNQVVYESDGDRVTECRLGQFEKDIPLPLSACVERTTAIFHGSDVVITVPKY</sequence>
<dbReference type="InterPro" id="IPR008978">
    <property type="entry name" value="HSP20-like_chaperone"/>
</dbReference>
<evidence type="ECO:0000313" key="3">
    <source>
        <dbReference type="EMBL" id="KAJ2680264.1"/>
    </source>
</evidence>
<protein>
    <recommendedName>
        <fullName evidence="2">SHSP domain-containing protein</fullName>
    </recommendedName>
</protein>
<evidence type="ECO:0000256" key="1">
    <source>
        <dbReference type="PROSITE-ProRule" id="PRU00285"/>
    </source>
</evidence>
<accession>A0A9W8GBX1</accession>
<dbReference type="CDD" id="cd00298">
    <property type="entry name" value="ACD_sHsps_p23-like"/>
    <property type="match status" value="1"/>
</dbReference>
<dbReference type="SUPFAM" id="SSF49764">
    <property type="entry name" value="HSP20-like chaperones"/>
    <property type="match status" value="1"/>
</dbReference>
<comment type="similarity">
    <text evidence="1">Belongs to the small heat shock protein (HSP20) family.</text>
</comment>
<proteinExistence type="inferred from homology"/>
<dbReference type="Proteomes" id="UP001151518">
    <property type="component" value="Unassembled WGS sequence"/>
</dbReference>
<evidence type="ECO:0000259" key="2">
    <source>
        <dbReference type="PROSITE" id="PS01031"/>
    </source>
</evidence>
<comment type="caution">
    <text evidence="3">The sequence shown here is derived from an EMBL/GenBank/DDBJ whole genome shotgun (WGS) entry which is preliminary data.</text>
</comment>
<dbReference type="OrthoDB" id="1431247at2759"/>
<dbReference type="Gene3D" id="2.60.40.790">
    <property type="match status" value="1"/>
</dbReference>
<name>A0A9W8GBX1_9FUNG</name>
<gene>
    <name evidence="3" type="ORF">GGI25_000857</name>
</gene>
<feature type="domain" description="SHSP" evidence="2">
    <location>
        <begin position="58"/>
        <end position="158"/>
    </location>
</feature>